<evidence type="ECO:0000256" key="6">
    <source>
        <dbReference type="ARBA" id="ARBA00023027"/>
    </source>
</evidence>
<evidence type="ECO:0000313" key="8">
    <source>
        <dbReference type="EMBL" id="RVX72814.1"/>
    </source>
</evidence>
<feature type="domain" description="Enoyl reductase (ER)" evidence="7">
    <location>
        <begin position="19"/>
        <end position="353"/>
    </location>
</feature>
<keyword evidence="3" id="KW-0479">Metal-binding</keyword>
<evidence type="ECO:0000259" key="7">
    <source>
        <dbReference type="SMART" id="SM00829"/>
    </source>
</evidence>
<dbReference type="Pfam" id="PF00107">
    <property type="entry name" value="ADH_zinc_N"/>
    <property type="match status" value="1"/>
</dbReference>
<dbReference type="InterPro" id="IPR013154">
    <property type="entry name" value="ADH-like_N"/>
</dbReference>
<evidence type="ECO:0000256" key="1">
    <source>
        <dbReference type="ARBA" id="ARBA00001947"/>
    </source>
</evidence>
<evidence type="ECO:0000256" key="2">
    <source>
        <dbReference type="ARBA" id="ARBA00008072"/>
    </source>
</evidence>
<comment type="cofactor">
    <cofactor evidence="1">
        <name>Zn(2+)</name>
        <dbReference type="ChEBI" id="CHEBI:29105"/>
    </cofactor>
</comment>
<keyword evidence="4" id="KW-0862">Zinc</keyword>
<dbReference type="Proteomes" id="UP000288859">
    <property type="component" value="Unassembled WGS sequence"/>
</dbReference>
<comment type="caution">
    <text evidence="8">The sequence shown here is derived from an EMBL/GenBank/DDBJ whole genome shotgun (WGS) entry which is preliminary data.</text>
</comment>
<dbReference type="GO" id="GO:0005737">
    <property type="term" value="C:cytoplasm"/>
    <property type="evidence" value="ECO:0007669"/>
    <property type="project" value="TreeGrafter"/>
</dbReference>
<dbReference type="InterPro" id="IPR013149">
    <property type="entry name" value="ADH-like_C"/>
</dbReference>
<dbReference type="Pfam" id="PF08240">
    <property type="entry name" value="ADH_N"/>
    <property type="match status" value="1"/>
</dbReference>
<dbReference type="Gene3D" id="3.90.180.10">
    <property type="entry name" value="Medium-chain alcohol dehydrogenases, catalytic domain"/>
    <property type="match status" value="1"/>
</dbReference>
<dbReference type="InterPro" id="IPR036291">
    <property type="entry name" value="NAD(P)-bd_dom_sf"/>
</dbReference>
<name>A0A438NAL1_EXOME</name>
<dbReference type="InterPro" id="IPR011032">
    <property type="entry name" value="GroES-like_sf"/>
</dbReference>
<dbReference type="OrthoDB" id="256333at2759"/>
<organism evidence="8 9">
    <name type="scientific">Exophiala mesophila</name>
    <name type="common">Black yeast-like fungus</name>
    <dbReference type="NCBI Taxonomy" id="212818"/>
    <lineage>
        <taxon>Eukaryota</taxon>
        <taxon>Fungi</taxon>
        <taxon>Dikarya</taxon>
        <taxon>Ascomycota</taxon>
        <taxon>Pezizomycotina</taxon>
        <taxon>Eurotiomycetes</taxon>
        <taxon>Chaetothyriomycetidae</taxon>
        <taxon>Chaetothyriales</taxon>
        <taxon>Herpotrichiellaceae</taxon>
        <taxon>Exophiala</taxon>
    </lineage>
</organism>
<keyword evidence="5" id="KW-0560">Oxidoreductase</keyword>
<dbReference type="Gene3D" id="3.40.50.720">
    <property type="entry name" value="NAD(P)-binding Rossmann-like Domain"/>
    <property type="match status" value="1"/>
</dbReference>
<accession>A0A438NAL1</accession>
<evidence type="ECO:0000256" key="4">
    <source>
        <dbReference type="ARBA" id="ARBA00022833"/>
    </source>
</evidence>
<dbReference type="PANTHER" id="PTHR42940">
    <property type="entry name" value="ALCOHOL DEHYDROGENASE 1-RELATED"/>
    <property type="match status" value="1"/>
</dbReference>
<dbReference type="SMART" id="SM00829">
    <property type="entry name" value="PKS_ER"/>
    <property type="match status" value="1"/>
</dbReference>
<sequence>MRGMAIEGVPEEMLAVQVTEFNKPYQIHKVKTPTELKEYEILLKTVVASLCHTDSMVLAGKFPTKLPCTASHEGTGIVKAVGSKVTNFKVGERVMSGLPKNPCGKCYNCAGPNDWHQYCENLEGHIGVMVDGAFSEYHVADSRTSCHIPDNVSFASAAPLACAGCTIYRAIVVSEVQRGDWLAIVGAGGGLGHLGIQFGLALGINIVAIDARDEGIALCKKAGAKHVLDVRDGTNKVSEQVRQLTDGLGVHASINVSEHETSAELACNVTRMHGTMVQAAQPDRVSVAFQQLIFRDIRIKGTLIAGQEYSQQMLNDASKHNIKVETNVFYGLEEVPKMVELAHSGKMSGKAVCVVDQEEFEKEKAGG</sequence>
<evidence type="ECO:0000313" key="9">
    <source>
        <dbReference type="Proteomes" id="UP000288859"/>
    </source>
</evidence>
<comment type="similarity">
    <text evidence="2">Belongs to the zinc-containing alcohol dehydrogenase family.</text>
</comment>
<dbReference type="InterPro" id="IPR020843">
    <property type="entry name" value="ER"/>
</dbReference>
<dbReference type="AlphaFoldDB" id="A0A438NAL1"/>
<dbReference type="SUPFAM" id="SSF50129">
    <property type="entry name" value="GroES-like"/>
    <property type="match status" value="1"/>
</dbReference>
<evidence type="ECO:0000256" key="5">
    <source>
        <dbReference type="ARBA" id="ARBA00023002"/>
    </source>
</evidence>
<dbReference type="SUPFAM" id="SSF51735">
    <property type="entry name" value="NAD(P)-binding Rossmann-fold domains"/>
    <property type="match status" value="1"/>
</dbReference>
<dbReference type="FunFam" id="3.40.50.720:FF:000039">
    <property type="entry name" value="Alcohol dehydrogenase AdhP"/>
    <property type="match status" value="1"/>
</dbReference>
<protein>
    <recommendedName>
        <fullName evidence="7">Enoyl reductase (ER) domain-containing protein</fullName>
    </recommendedName>
</protein>
<keyword evidence="6" id="KW-0520">NAD</keyword>
<dbReference type="VEuPathDB" id="FungiDB:PV10_00553"/>
<dbReference type="EMBL" id="NAJM01000010">
    <property type="protein sequence ID" value="RVX72814.1"/>
    <property type="molecule type" value="Genomic_DNA"/>
</dbReference>
<dbReference type="GO" id="GO:0046872">
    <property type="term" value="F:metal ion binding"/>
    <property type="evidence" value="ECO:0007669"/>
    <property type="project" value="UniProtKB-KW"/>
</dbReference>
<dbReference type="PANTHER" id="PTHR42940:SF8">
    <property type="entry name" value="VACUOLAR PROTEIN SORTING-ASSOCIATED PROTEIN 11"/>
    <property type="match status" value="1"/>
</dbReference>
<proteinExistence type="inferred from homology"/>
<gene>
    <name evidence="8" type="ORF">B0A52_03167</name>
</gene>
<dbReference type="GO" id="GO:0004022">
    <property type="term" value="F:alcohol dehydrogenase (NAD+) activity"/>
    <property type="evidence" value="ECO:0007669"/>
    <property type="project" value="TreeGrafter"/>
</dbReference>
<reference evidence="8 9" key="1">
    <citation type="submission" date="2017-03" db="EMBL/GenBank/DDBJ databases">
        <title>Genomes of endolithic fungi from Antarctica.</title>
        <authorList>
            <person name="Coleine C."/>
            <person name="Masonjones S."/>
            <person name="Stajich J.E."/>
        </authorList>
    </citation>
    <scope>NUCLEOTIDE SEQUENCE [LARGE SCALE GENOMIC DNA]</scope>
    <source>
        <strain evidence="8 9">CCFEE 6314</strain>
    </source>
</reference>
<evidence type="ECO:0000256" key="3">
    <source>
        <dbReference type="ARBA" id="ARBA00022723"/>
    </source>
</evidence>